<keyword evidence="7 9" id="KW-0472">Membrane</keyword>
<evidence type="ECO:0000256" key="4">
    <source>
        <dbReference type="ARBA" id="ARBA00022519"/>
    </source>
</evidence>
<protein>
    <submittedName>
        <fullName evidence="10">Uncharacterized protein</fullName>
    </submittedName>
</protein>
<feature type="transmembrane region" description="Helical" evidence="9">
    <location>
        <begin position="89"/>
        <end position="110"/>
    </location>
</feature>
<keyword evidence="6 9" id="KW-1133">Transmembrane helix</keyword>
<feature type="transmembrane region" description="Helical" evidence="9">
    <location>
        <begin position="21"/>
        <end position="42"/>
    </location>
</feature>
<feature type="transmembrane region" description="Helical" evidence="9">
    <location>
        <begin position="239"/>
        <end position="259"/>
    </location>
</feature>
<dbReference type="Pfam" id="PF04143">
    <property type="entry name" value="Sulf_transp"/>
    <property type="match status" value="1"/>
</dbReference>
<feature type="transmembrane region" description="Helical" evidence="9">
    <location>
        <begin position="48"/>
        <end position="68"/>
    </location>
</feature>
<keyword evidence="4" id="KW-0997">Cell inner membrane</keyword>
<proteinExistence type="inferred from homology"/>
<feature type="transmembrane region" description="Helical" evidence="9">
    <location>
        <begin position="194"/>
        <end position="218"/>
    </location>
</feature>
<comment type="similarity">
    <text evidence="8">Belongs to the TsuA/YedE (TC 9.B.102) family.</text>
</comment>
<dbReference type="GO" id="GO:0005886">
    <property type="term" value="C:plasma membrane"/>
    <property type="evidence" value="ECO:0007669"/>
    <property type="project" value="UniProtKB-SubCell"/>
</dbReference>
<comment type="subcellular location">
    <subcellularLocation>
        <location evidence="1">Cell inner membrane</location>
        <topology evidence="1">Multi-pass membrane protein</topology>
    </subcellularLocation>
</comment>
<accession>A0A1H9P411</accession>
<feature type="transmembrane region" description="Helical" evidence="9">
    <location>
        <begin position="345"/>
        <end position="369"/>
    </location>
</feature>
<dbReference type="Proteomes" id="UP000198571">
    <property type="component" value="Unassembled WGS sequence"/>
</dbReference>
<evidence type="ECO:0000256" key="8">
    <source>
        <dbReference type="ARBA" id="ARBA00035655"/>
    </source>
</evidence>
<name>A0A1H9P411_9BACI</name>
<evidence type="ECO:0000256" key="6">
    <source>
        <dbReference type="ARBA" id="ARBA00022989"/>
    </source>
</evidence>
<reference evidence="11" key="1">
    <citation type="submission" date="2016-10" db="EMBL/GenBank/DDBJ databases">
        <authorList>
            <person name="Varghese N."/>
            <person name="Submissions S."/>
        </authorList>
    </citation>
    <scope>NUCLEOTIDE SEQUENCE [LARGE SCALE GENOMIC DNA]</scope>
    <source>
        <strain evidence="11">S9</strain>
    </source>
</reference>
<organism evidence="10 11">
    <name type="scientific">Salipaludibacillus aurantiacus</name>
    <dbReference type="NCBI Taxonomy" id="1601833"/>
    <lineage>
        <taxon>Bacteria</taxon>
        <taxon>Bacillati</taxon>
        <taxon>Bacillota</taxon>
        <taxon>Bacilli</taxon>
        <taxon>Bacillales</taxon>
        <taxon>Bacillaceae</taxon>
    </lineage>
</organism>
<evidence type="ECO:0000313" key="11">
    <source>
        <dbReference type="Proteomes" id="UP000198571"/>
    </source>
</evidence>
<dbReference type="STRING" id="1601833.SAMN05518684_101134"/>
<dbReference type="PANTHER" id="PTHR30574">
    <property type="entry name" value="INNER MEMBRANE PROTEIN YEDE"/>
    <property type="match status" value="1"/>
</dbReference>
<sequence length="413" mass="44019">MNNLAYKSGRETSAPPLPPMQTSFFAAGTILFIILAVISYLIAGAPMAVLSVFGLVLGFTLFHARFGFTSAFRRFVAVGNGEALRAHMVMLAVAITLFAPILYFGVGLFGAEPSGYVSPVGTSVIVGSFLFGIGMQLGNGCASGTLYSIGGGRSSMILVLISFIAGSVIGAWHFEFWTETMPNFEGISLATDTGLGFFGAWVLQMVIFGGVILLTFYVAKKRKSPVMSSLPSSRGIKRIVRGSWPLIAAAVILAVFNALTLMVRGEPWGITGAFALWGSKIAQFIGIDVLSWGYWSGGREIQLEQSVFQDTTSVMNFAVMIGAFMAATAGGVFSFKKKIPLKIALASIIGGLLMGYGARLAFGCNIGAYFGGIASFSVHGWLWMVFGMLGTFAALFIRPLFGLQNPKKDDKFC</sequence>
<feature type="transmembrane region" description="Helical" evidence="9">
    <location>
        <begin position="381"/>
        <end position="401"/>
    </location>
</feature>
<evidence type="ECO:0000256" key="7">
    <source>
        <dbReference type="ARBA" id="ARBA00023136"/>
    </source>
</evidence>
<keyword evidence="11" id="KW-1185">Reference proteome</keyword>
<evidence type="ECO:0000313" key="10">
    <source>
        <dbReference type="EMBL" id="SER42851.1"/>
    </source>
</evidence>
<evidence type="ECO:0000256" key="5">
    <source>
        <dbReference type="ARBA" id="ARBA00022692"/>
    </source>
</evidence>
<evidence type="ECO:0000256" key="1">
    <source>
        <dbReference type="ARBA" id="ARBA00004429"/>
    </source>
</evidence>
<keyword evidence="5 9" id="KW-0812">Transmembrane</keyword>
<evidence type="ECO:0000256" key="3">
    <source>
        <dbReference type="ARBA" id="ARBA00022475"/>
    </source>
</evidence>
<keyword evidence="2" id="KW-0813">Transport</keyword>
<dbReference type="AlphaFoldDB" id="A0A1H9P411"/>
<feature type="transmembrane region" description="Helical" evidence="9">
    <location>
        <begin position="314"/>
        <end position="333"/>
    </location>
</feature>
<feature type="transmembrane region" description="Helical" evidence="9">
    <location>
        <begin position="116"/>
        <end position="135"/>
    </location>
</feature>
<dbReference type="OrthoDB" id="9794165at2"/>
<dbReference type="InterPro" id="IPR007272">
    <property type="entry name" value="Sulf_transp_TsuA/YedE"/>
</dbReference>
<feature type="transmembrane region" description="Helical" evidence="9">
    <location>
        <begin position="156"/>
        <end position="174"/>
    </location>
</feature>
<evidence type="ECO:0000256" key="2">
    <source>
        <dbReference type="ARBA" id="ARBA00022448"/>
    </source>
</evidence>
<keyword evidence="3" id="KW-1003">Cell membrane</keyword>
<gene>
    <name evidence="10" type="ORF">SAMN05518684_101134</name>
</gene>
<dbReference type="EMBL" id="FOGT01000001">
    <property type="protein sequence ID" value="SER42851.1"/>
    <property type="molecule type" value="Genomic_DNA"/>
</dbReference>
<dbReference type="PANTHER" id="PTHR30574:SF1">
    <property type="entry name" value="SULPHUR TRANSPORT DOMAIN-CONTAINING PROTEIN"/>
    <property type="match status" value="1"/>
</dbReference>
<evidence type="ECO:0000256" key="9">
    <source>
        <dbReference type="SAM" id="Phobius"/>
    </source>
</evidence>